<accession>A0A1X7V4U2</accession>
<evidence type="ECO:0000256" key="4">
    <source>
        <dbReference type="ARBA" id="ARBA00022786"/>
    </source>
</evidence>
<dbReference type="PANTHER" id="PTHR14957:SF1">
    <property type="entry name" value="UBIQUITIN-LIKE-CONJUGATING ENZYME ATG10"/>
    <property type="match status" value="1"/>
</dbReference>
<protein>
    <recommendedName>
        <fullName evidence="2">Ubiquitin-like-conjugating enzyme ATG10</fullName>
    </recommendedName>
    <alternativeName>
        <fullName evidence="6">Autophagy-related protein 10</fullName>
    </alternativeName>
</protein>
<dbReference type="EnsemblMetazoa" id="Aqu2.1.35285_001">
    <property type="protein sequence ID" value="Aqu2.1.35285_001"/>
    <property type="gene ID" value="Aqu2.1.35285"/>
</dbReference>
<evidence type="ECO:0000256" key="5">
    <source>
        <dbReference type="ARBA" id="ARBA00023006"/>
    </source>
</evidence>
<dbReference type="OMA" id="YHIVYSV"/>
<dbReference type="InterPro" id="IPR007135">
    <property type="entry name" value="Atg3/Atg10"/>
</dbReference>
<proteinExistence type="inferred from homology"/>
<dbReference type="eggNOG" id="KOG4741">
    <property type="taxonomic scope" value="Eukaryota"/>
</dbReference>
<dbReference type="GO" id="GO:0005829">
    <property type="term" value="C:cytosol"/>
    <property type="evidence" value="ECO:0007669"/>
    <property type="project" value="TreeGrafter"/>
</dbReference>
<dbReference type="AlphaFoldDB" id="A0A1X7V4U2"/>
<organism evidence="7">
    <name type="scientific">Amphimedon queenslandica</name>
    <name type="common">Sponge</name>
    <dbReference type="NCBI Taxonomy" id="400682"/>
    <lineage>
        <taxon>Eukaryota</taxon>
        <taxon>Metazoa</taxon>
        <taxon>Porifera</taxon>
        <taxon>Demospongiae</taxon>
        <taxon>Heteroscleromorpha</taxon>
        <taxon>Haplosclerida</taxon>
        <taxon>Niphatidae</taxon>
        <taxon>Amphimedon</taxon>
    </lineage>
</organism>
<name>A0A1X7V4U2_AMPQE</name>
<dbReference type="GO" id="GO:0000045">
    <property type="term" value="P:autophagosome assembly"/>
    <property type="evidence" value="ECO:0007669"/>
    <property type="project" value="TreeGrafter"/>
</dbReference>
<sequence>MSLSYENFLINISQFIQISDKLRDGWSIREIDGIKFLCKKTIVEQEGMCISCDYHVIHNPSYSVPILYFSMTNEMGRRLSLEEMWAWLPSSTRTDNKWSMVTGTDHPLLTTPYFHVHPCHTSTLMSSSGLDTSSFYLLTWLSSLGPL</sequence>
<evidence type="ECO:0000313" key="7">
    <source>
        <dbReference type="EnsemblMetazoa" id="Aqu2.1.35285_001"/>
    </source>
</evidence>
<keyword evidence="5" id="KW-0072">Autophagy</keyword>
<evidence type="ECO:0000256" key="1">
    <source>
        <dbReference type="ARBA" id="ARBA00005696"/>
    </source>
</evidence>
<dbReference type="GO" id="GO:0032446">
    <property type="term" value="P:protein modification by small protein conjugation"/>
    <property type="evidence" value="ECO:0007669"/>
    <property type="project" value="TreeGrafter"/>
</dbReference>
<evidence type="ECO:0000256" key="2">
    <source>
        <dbReference type="ARBA" id="ARBA00021099"/>
    </source>
</evidence>
<dbReference type="Gene3D" id="3.30.1460.50">
    <property type="match status" value="1"/>
</dbReference>
<dbReference type="InParanoid" id="A0A1X7V4U2"/>
<keyword evidence="3" id="KW-0808">Transferase</keyword>
<dbReference type="GO" id="GO:0000422">
    <property type="term" value="P:autophagy of mitochondrion"/>
    <property type="evidence" value="ECO:0007669"/>
    <property type="project" value="TreeGrafter"/>
</dbReference>
<comment type="similarity">
    <text evidence="1">Belongs to the ATG10 family.</text>
</comment>
<evidence type="ECO:0000256" key="3">
    <source>
        <dbReference type="ARBA" id="ARBA00022679"/>
    </source>
</evidence>
<evidence type="ECO:0000256" key="6">
    <source>
        <dbReference type="ARBA" id="ARBA00029833"/>
    </source>
</evidence>
<keyword evidence="4" id="KW-0833">Ubl conjugation pathway</keyword>
<reference evidence="7" key="1">
    <citation type="submission" date="2017-05" db="UniProtKB">
        <authorList>
            <consortium name="EnsemblMetazoa"/>
        </authorList>
    </citation>
    <scope>IDENTIFICATION</scope>
</reference>
<dbReference type="GO" id="GO:0061651">
    <property type="term" value="F:Atg12 conjugating enzyme activity"/>
    <property type="evidence" value="ECO:0007669"/>
    <property type="project" value="TreeGrafter"/>
</dbReference>
<dbReference type="PANTHER" id="PTHR14957">
    <property type="entry name" value="UBIQUITIN-LIKE-CONJUGATING ENZYME ATG10"/>
    <property type="match status" value="1"/>
</dbReference>
<dbReference type="STRING" id="400682.A0A1X7V4U2"/>
<dbReference type="Pfam" id="PF03987">
    <property type="entry name" value="Autophagy_act_C"/>
    <property type="match status" value="1"/>
</dbReference>